<dbReference type="Proteomes" id="UP000175679">
    <property type="component" value="Unassembled WGS sequence"/>
</dbReference>
<accession>A0A1E7QJX3</accession>
<organism evidence="1 2">
    <name type="scientific">Wolbachia pipientis</name>
    <dbReference type="NCBI Taxonomy" id="955"/>
    <lineage>
        <taxon>Bacteria</taxon>
        <taxon>Pseudomonadati</taxon>
        <taxon>Pseudomonadota</taxon>
        <taxon>Alphaproteobacteria</taxon>
        <taxon>Rickettsiales</taxon>
        <taxon>Anaplasmataceae</taxon>
        <taxon>Wolbachieae</taxon>
        <taxon>Wolbachia</taxon>
    </lineage>
</organism>
<dbReference type="RefSeq" id="WP_070064952.1">
    <property type="nucleotide sequence ID" value="NZ_MJMG01000005.1"/>
</dbReference>
<dbReference type="EMBL" id="MJMG01000005">
    <property type="protein sequence ID" value="OEY86782.1"/>
    <property type="molecule type" value="Genomic_DNA"/>
</dbReference>
<protein>
    <submittedName>
        <fullName evidence="1">Uncharacterized protein</fullName>
    </submittedName>
</protein>
<keyword evidence="2" id="KW-1185">Reference proteome</keyword>
<gene>
    <name evidence="1" type="ORF">BIY23_01975</name>
</gene>
<name>A0A1E7QJX3_WOLPI</name>
<reference evidence="1 2" key="1">
    <citation type="submission" date="2016-09" db="EMBL/GenBank/DDBJ databases">
        <title>Genomic evidence for plant-parasitic nematodes as the earliest Wolbachia hosts.</title>
        <authorList>
            <person name="Brown A.M."/>
            <person name="Wasala S.K."/>
            <person name="Howe D.K."/>
            <person name="Peetz A.B."/>
            <person name="Zasada I.A."/>
            <person name="Denver D.R."/>
        </authorList>
    </citation>
    <scope>NUCLEOTIDE SEQUENCE [LARGE SCALE GENOMIC DNA]</scope>
    <source>
        <strain evidence="2">wPpe</strain>
    </source>
</reference>
<proteinExistence type="predicted"/>
<sequence>MIRHNNNEYFNNNGSGFDKPHVIKISDLNIKVEVYHNNLKVSKISKIESDIKETVVQSKSFFNLNCNDQEQVVKVYIFDDRDDYKYLGGIGNFNLGLGDEGGKFYKQGISGLPEIYVYQQGDVHNLKHELAHFLTHLATNGESLPTVLSEGIADYFEHSADYKFGSQGSSIDVTQDKNLTLSEILKLEYSGDSEQNSLVYKTGHALVMYLQESEPYLLKNFIDSKRLGDIQNSEKFFNKIIESDNHFKNWLDANNTDVAMRDINALHVTKGEFIATKKETVDGEIKNVSYYKANIDNMKGENVGDFSHIEHISFCNYARAINKATNDYLDISKEYHFLKVIKNNDGEYRLIYCDKQGNDYRDTENYKAQAFMVIANHDEHIKRVVEKFNKISKQYTENQNDADASYEAKYRSAYEKFNQYKNNAVKDYSQMLEELITINPSLIGNIPLQEGTMFSIRALGQGMTSALSVYDENDTKIGELLSEVGFFKQVEDQNKDSFFFSDTLHNMHVKQDGGAYIGITKENGSYKASFIDGRTVKSDEYFNVPHLHENELLNPSIRHIKAADLDSLQLQNIKILSHKNSQSAQYSEQQMEKEIFVEKGKLLDSKGTDRTDDDVYEAIIKQETNPLYTFKNIGFYLTEEIRDVNGKVVNDSELFIHDYGKNIRFQFPKSITHLKLVRDEGKFKLVPCTKDGNENPGGMPDVSDEYRYIDPIFAHEYEKRDYSHKHVNIGLINFDKYKPGTLFNIKFDPNDYQIRRNSDGEIIRTEGMIYFTKVKVFHDTEEIGMLSNSFHKFQDKIFFSADYNYSYNDFLASVSPQVHIESMQDGNKKIIFNQGKGDIGETDNGYTDYQRIFFKEEQATEQNKVLDTKQIDTFTETAELFRAKRSLEKNYADEMEGEKLLFPNREDLVINDNFMIEIKYGELISYTLDDIKQTIRAAYEVWCNEFCQQKGNNGNTAKLQLYIFKNYDDYKKYIKEFSGKTYDELWGGGTVRTDEDDGIIAKTFVFANAGNLSCAKSGYIMEKMSDAFLEYATGDFNKVPEFLRTGMKLFMYNYNLDKKDIDFNPHYIKAAYDKMQGNSLHDMVKDYMVADCLVKFLQEKHPYLINKLLSEVSFNKIDFKTEILSTGDEFKEWMNNASGYHMIKELVPHSETILLASDKFRLDIRYDTQELDYYALRNIKDTISSTIKNFKAVFAVGNYGTTSSQINLYLFNTQDDYTSYLKKLNIFNKDNLGLTIHGHNSNIHIYLYLQDQQFFKTLKHELGHALTIINSYYGAGDCLPIAMHEGIANYIANIEDGKNINNHVDIDILSTIKDKDLKPDEILNNNDRGKHYYSEAEQVIRFLEDRHPDLLNGLINALAKSGTKGKELVEDFMKDVKDYNREFSDWVTEQVDRVHSKTIIKRSLDHETHEHDTPAIIKDTILRIQKSYDQDSQGKHKVCIVIDYNDIKSLYDKAAQTEKSAVLEFWNKLHKSNYQIGILPEEKYYFKEGKFVIHDKKYTEDQVYIKILKHDDHYNLVLTNLNGNIIGNIDKNMIKELNYELTDNLFMDEHSGINGEYELYLANGLESIMSNEYGYDLI</sequence>
<dbReference type="OrthoDB" id="7164945at2"/>
<comment type="caution">
    <text evidence="1">The sequence shown here is derived from an EMBL/GenBank/DDBJ whole genome shotgun (WGS) entry which is preliminary data.</text>
</comment>
<evidence type="ECO:0000313" key="1">
    <source>
        <dbReference type="EMBL" id="OEY86782.1"/>
    </source>
</evidence>
<evidence type="ECO:0000313" key="2">
    <source>
        <dbReference type="Proteomes" id="UP000175679"/>
    </source>
</evidence>
<dbReference type="Gene3D" id="1.10.390.20">
    <property type="match status" value="2"/>
</dbReference>
<dbReference type="Gene3D" id="3.40.30.160">
    <property type="entry name" value="Collagenase ColT, N-terminal domain"/>
    <property type="match status" value="1"/>
</dbReference>